<gene>
    <name evidence="2" type="ordered locus">SRU_1279</name>
</gene>
<protein>
    <submittedName>
        <fullName evidence="2">Uncharacterized protein</fullName>
    </submittedName>
</protein>
<name>Q2S328_SALRD</name>
<evidence type="ECO:0000313" key="3">
    <source>
        <dbReference type="Proteomes" id="UP000008674"/>
    </source>
</evidence>
<evidence type="ECO:0000313" key="2">
    <source>
        <dbReference type="EMBL" id="ABC46135.1"/>
    </source>
</evidence>
<organism evidence="2 3">
    <name type="scientific">Salinibacter ruber (strain DSM 13855 / M31)</name>
    <dbReference type="NCBI Taxonomy" id="309807"/>
    <lineage>
        <taxon>Bacteria</taxon>
        <taxon>Pseudomonadati</taxon>
        <taxon>Rhodothermota</taxon>
        <taxon>Rhodothermia</taxon>
        <taxon>Rhodothermales</taxon>
        <taxon>Salinibacteraceae</taxon>
        <taxon>Salinibacter</taxon>
    </lineage>
</organism>
<dbReference type="EnsemblBacteria" id="ABC46135">
    <property type="protein sequence ID" value="ABC46135"/>
    <property type="gene ID" value="SRU_1279"/>
</dbReference>
<keyword evidence="3" id="KW-1185">Reference proteome</keyword>
<sequence>MSVRVLRRSGRSWASAGRPSPPPHTTTTRTNSTYRRREERIMKAKRRRCERANGRRAGRAVLCGVSDGGATCYWKWAQGPFLRARGRRSVCAADPEGTLGAQRPLHAVHDPASVQPRDDPALRRAYLFDAPEVHPVALPNLSKPLIGLENRLPVHDGEQLCGLDVQAIVLVGRHLFEDEGVERIDFRRGVGHDRGREGRAGLHFRHGQPFGPFSLVGRCGGGQIRSGAVDGFHFHVERDEDVHRRASTLLVGLAFFEVVQVQALDAVKRAVVLDRPHKLVQIGEVGLPLRAEGVHAVAVPCLRAGRRHVEPLKSRLRQLGEVGHDVRRRDGRGNHLVPGSPPAANRSEARFGVGPIRPERPNFFLILLLRLNLLLQRRNRVLLVEIREVRARPAHEDQAGEEQNLIGVGPEHASST</sequence>
<proteinExistence type="predicted"/>
<dbReference type="EMBL" id="CP000159">
    <property type="protein sequence ID" value="ABC46135.1"/>
    <property type="molecule type" value="Genomic_DNA"/>
</dbReference>
<feature type="compositionally biased region" description="Basic residues" evidence="1">
    <location>
        <begin position="1"/>
        <end position="10"/>
    </location>
</feature>
<feature type="region of interest" description="Disordered" evidence="1">
    <location>
        <begin position="1"/>
        <end position="35"/>
    </location>
</feature>
<dbReference type="AlphaFoldDB" id="Q2S328"/>
<evidence type="ECO:0000256" key="1">
    <source>
        <dbReference type="SAM" id="MobiDB-lite"/>
    </source>
</evidence>
<dbReference type="Proteomes" id="UP000008674">
    <property type="component" value="Chromosome"/>
</dbReference>
<reference evidence="2 3" key="1">
    <citation type="journal article" date="2005" name="Proc. Natl. Acad. Sci. U.S.A.">
        <title>The genome of Salinibacter ruber: convergence and gene exchange among hyperhalophilic bacteria and archaea.</title>
        <authorList>
            <person name="Mongodin E.F."/>
            <person name="Nelson K.E."/>
            <person name="Daugherty S."/>
            <person name="Deboy R.T."/>
            <person name="Wister J."/>
            <person name="Khouri H."/>
            <person name="Weidman J."/>
            <person name="Walsh D.A."/>
            <person name="Papke R.T."/>
            <person name="Sanchez Perez G."/>
            <person name="Sharma A.K."/>
            <person name="Nesbo C.L."/>
            <person name="MacLeod D."/>
            <person name="Bapteste E."/>
            <person name="Doolittle W.F."/>
            <person name="Charlebois R.L."/>
            <person name="Legault B."/>
            <person name="Rodriguez-Valera F."/>
        </authorList>
    </citation>
    <scope>NUCLEOTIDE SEQUENCE [LARGE SCALE GENOMIC DNA]</scope>
    <source>
        <strain evidence="3">DSM 13855 / CECT 5946 / M31</strain>
    </source>
</reference>
<feature type="region of interest" description="Disordered" evidence="1">
    <location>
        <begin position="394"/>
        <end position="416"/>
    </location>
</feature>
<accession>Q2S328</accession>
<dbReference type="HOGENOM" id="CLU_660370_0_0_10"/>
<dbReference type="KEGG" id="sru:SRU_1279"/>